<gene>
    <name evidence="2" type="ORF">Csa_6G190280</name>
</gene>
<reference evidence="2 3" key="2">
    <citation type="journal article" date="2009" name="PLoS ONE">
        <title>An integrated genetic and cytogenetic map of the cucumber genome.</title>
        <authorList>
            <person name="Ren Y."/>
            <person name="Zhang Z."/>
            <person name="Liu J."/>
            <person name="Staub J.E."/>
            <person name="Han Y."/>
            <person name="Cheng Z."/>
            <person name="Li X."/>
            <person name="Lu J."/>
            <person name="Miao H."/>
            <person name="Kang H."/>
            <person name="Xie B."/>
            <person name="Gu X."/>
            <person name="Wang X."/>
            <person name="Du Y."/>
            <person name="Jin W."/>
            <person name="Huang S."/>
        </authorList>
    </citation>
    <scope>NUCLEOTIDE SEQUENCE [LARGE SCALE GENOMIC DNA]</scope>
    <source>
        <strain evidence="3">cv. 9930</strain>
    </source>
</reference>
<protein>
    <submittedName>
        <fullName evidence="2">Uncharacterized protein</fullName>
    </submittedName>
</protein>
<reference evidence="2 3" key="1">
    <citation type="journal article" date="2009" name="Nat. Genet.">
        <title>The genome of the cucumber, Cucumis sativus L.</title>
        <authorList>
            <person name="Huang S."/>
            <person name="Li R."/>
            <person name="Zhang Z."/>
            <person name="Li L."/>
            <person name="Gu X."/>
            <person name="Fan W."/>
            <person name="Lucas W.J."/>
            <person name="Wang X."/>
            <person name="Xie B."/>
            <person name="Ni P."/>
            <person name="Ren Y."/>
            <person name="Zhu H."/>
            <person name="Li J."/>
            <person name="Lin K."/>
            <person name="Jin W."/>
            <person name="Fei Z."/>
            <person name="Li G."/>
            <person name="Staub J."/>
            <person name="Kilian A."/>
            <person name="van der Vossen E.A."/>
            <person name="Wu Y."/>
            <person name="Guo J."/>
            <person name="He J."/>
            <person name="Jia Z."/>
            <person name="Ren Y."/>
            <person name="Tian G."/>
            <person name="Lu Y."/>
            <person name="Ruan J."/>
            <person name="Qian W."/>
            <person name="Wang M."/>
            <person name="Huang Q."/>
            <person name="Li B."/>
            <person name="Xuan Z."/>
            <person name="Cao J."/>
            <person name="Asan"/>
            <person name="Wu Z."/>
            <person name="Zhang J."/>
            <person name="Cai Q."/>
            <person name="Bai Y."/>
            <person name="Zhao B."/>
            <person name="Han Y."/>
            <person name="Li Y."/>
            <person name="Li X."/>
            <person name="Wang S."/>
            <person name="Shi Q."/>
            <person name="Liu S."/>
            <person name="Cho W.K."/>
            <person name="Kim J.Y."/>
            <person name="Xu Y."/>
            <person name="Heller-Uszynska K."/>
            <person name="Miao H."/>
            <person name="Cheng Z."/>
            <person name="Zhang S."/>
            <person name="Wu J."/>
            <person name="Yang Y."/>
            <person name="Kang H."/>
            <person name="Li M."/>
            <person name="Liang H."/>
            <person name="Ren X."/>
            <person name="Shi Z."/>
            <person name="Wen M."/>
            <person name="Jian M."/>
            <person name="Yang H."/>
            <person name="Zhang G."/>
            <person name="Yang Z."/>
            <person name="Chen R."/>
            <person name="Liu S."/>
            <person name="Li J."/>
            <person name="Ma L."/>
            <person name="Liu H."/>
            <person name="Zhou Y."/>
            <person name="Zhao J."/>
            <person name="Fang X."/>
            <person name="Li G."/>
            <person name="Fang L."/>
            <person name="Li Y."/>
            <person name="Liu D."/>
            <person name="Zheng H."/>
            <person name="Zhang Y."/>
            <person name="Qin N."/>
            <person name="Li Z."/>
            <person name="Yang G."/>
            <person name="Yang S."/>
            <person name="Bolund L."/>
            <person name="Kristiansen K."/>
            <person name="Zheng H."/>
            <person name="Li S."/>
            <person name="Zhang X."/>
            <person name="Yang H."/>
            <person name="Wang J."/>
            <person name="Sun R."/>
            <person name="Zhang B."/>
            <person name="Jiang S."/>
            <person name="Wang J."/>
            <person name="Du Y."/>
            <person name="Li S."/>
        </authorList>
    </citation>
    <scope>NUCLEOTIDE SEQUENCE [LARGE SCALE GENOMIC DNA]</scope>
    <source>
        <strain evidence="3">cv. 9930</strain>
    </source>
</reference>
<proteinExistence type="predicted"/>
<reference evidence="2 3" key="4">
    <citation type="journal article" date="2011" name="BMC Genomics">
        <title>RNA-Seq improves annotation of protein-coding genes in the cucumber genome.</title>
        <authorList>
            <person name="Li Z."/>
            <person name="Zhang Z."/>
            <person name="Yan P."/>
            <person name="Huang S."/>
            <person name="Fei Z."/>
            <person name="Lin K."/>
        </authorList>
    </citation>
    <scope>NUCLEOTIDE SEQUENCE [LARGE SCALE GENOMIC DNA]</scope>
    <source>
        <strain evidence="3">cv. 9930</strain>
    </source>
</reference>
<organism evidence="2 3">
    <name type="scientific">Cucumis sativus</name>
    <name type="common">Cucumber</name>
    <dbReference type="NCBI Taxonomy" id="3659"/>
    <lineage>
        <taxon>Eukaryota</taxon>
        <taxon>Viridiplantae</taxon>
        <taxon>Streptophyta</taxon>
        <taxon>Embryophyta</taxon>
        <taxon>Tracheophyta</taxon>
        <taxon>Spermatophyta</taxon>
        <taxon>Magnoliopsida</taxon>
        <taxon>eudicotyledons</taxon>
        <taxon>Gunneridae</taxon>
        <taxon>Pentapetalae</taxon>
        <taxon>rosids</taxon>
        <taxon>fabids</taxon>
        <taxon>Cucurbitales</taxon>
        <taxon>Cucurbitaceae</taxon>
        <taxon>Benincaseae</taxon>
        <taxon>Cucumis</taxon>
    </lineage>
</organism>
<dbReference type="Proteomes" id="UP000029981">
    <property type="component" value="Chromosome 6"/>
</dbReference>
<dbReference type="Gramene" id="KGN47137">
    <property type="protein sequence ID" value="KGN47137"/>
    <property type="gene ID" value="Csa_6G190280"/>
</dbReference>
<dbReference type="AlphaFoldDB" id="A0A0A0KFE1"/>
<accession>A0A0A0KFE1</accession>
<keyword evidence="1" id="KW-1133">Transmembrane helix</keyword>
<evidence type="ECO:0000256" key="1">
    <source>
        <dbReference type="SAM" id="Phobius"/>
    </source>
</evidence>
<dbReference type="EMBL" id="CM002927">
    <property type="protein sequence ID" value="KGN47137.1"/>
    <property type="molecule type" value="Genomic_DNA"/>
</dbReference>
<name>A0A0A0KFE1_CUCSA</name>
<feature type="transmembrane region" description="Helical" evidence="1">
    <location>
        <begin position="64"/>
        <end position="81"/>
    </location>
</feature>
<sequence>MLSLPLRQHSSGHSRKAAKTEPFFKLSTAILTSFGFKSVYHIIYGPVLQVWTFSDINQQGLERFFFFFFFITFGTNYRKCLKVVRAC</sequence>
<keyword evidence="1" id="KW-0472">Membrane</keyword>
<evidence type="ECO:0000313" key="3">
    <source>
        <dbReference type="Proteomes" id="UP000029981"/>
    </source>
</evidence>
<reference evidence="2 3" key="3">
    <citation type="journal article" date="2010" name="BMC Genomics">
        <title>Transcriptome sequencing and comparative analysis of cucumber flowers with different sex types.</title>
        <authorList>
            <person name="Guo S."/>
            <person name="Zheng Y."/>
            <person name="Joung J.G."/>
            <person name="Liu S."/>
            <person name="Zhang Z."/>
            <person name="Crasta O.R."/>
            <person name="Sobral B.W."/>
            <person name="Xu Y."/>
            <person name="Huang S."/>
            <person name="Fei Z."/>
        </authorList>
    </citation>
    <scope>NUCLEOTIDE SEQUENCE [LARGE SCALE GENOMIC DNA]</scope>
    <source>
        <strain evidence="3">cv. 9930</strain>
    </source>
</reference>
<keyword evidence="3" id="KW-1185">Reference proteome</keyword>
<evidence type="ECO:0000313" key="2">
    <source>
        <dbReference type="EMBL" id="KGN47137.1"/>
    </source>
</evidence>
<keyword evidence="1" id="KW-0812">Transmembrane</keyword>
<feature type="transmembrane region" description="Helical" evidence="1">
    <location>
        <begin position="23"/>
        <end position="44"/>
    </location>
</feature>